<comment type="subunit">
    <text evidence="2">The complex is composed of two ATP-binding proteins (HrtA), two transmembrane proteins (HrtB) and a solute-binding protein.</text>
</comment>
<dbReference type="GO" id="GO:0005524">
    <property type="term" value="F:ATP binding"/>
    <property type="evidence" value="ECO:0007669"/>
    <property type="project" value="UniProtKB-KW"/>
</dbReference>
<evidence type="ECO:0000256" key="7">
    <source>
        <dbReference type="ARBA" id="ARBA00023136"/>
    </source>
</evidence>
<dbReference type="SUPFAM" id="SSF52540">
    <property type="entry name" value="P-loop containing nucleoside triphosphate hydrolases"/>
    <property type="match status" value="1"/>
</dbReference>
<evidence type="ECO:0000256" key="5">
    <source>
        <dbReference type="ARBA" id="ARBA00022741"/>
    </source>
</evidence>
<comment type="caution">
    <text evidence="12">The sequence shown here is derived from an EMBL/GenBank/DDBJ whole genome shotgun (WGS) entry which is preliminary data.</text>
</comment>
<organism evidence="12 13">
    <name type="scientific">Sporolactobacillus shoreicorticis</name>
    <dbReference type="NCBI Taxonomy" id="1923877"/>
    <lineage>
        <taxon>Bacteria</taxon>
        <taxon>Bacillati</taxon>
        <taxon>Bacillota</taxon>
        <taxon>Bacilli</taxon>
        <taxon>Bacillales</taxon>
        <taxon>Sporolactobacillaceae</taxon>
        <taxon>Sporolactobacillus</taxon>
    </lineage>
</organism>
<evidence type="ECO:0000256" key="6">
    <source>
        <dbReference type="ARBA" id="ARBA00022840"/>
    </source>
</evidence>
<evidence type="ECO:0000256" key="2">
    <source>
        <dbReference type="ARBA" id="ARBA00011131"/>
    </source>
</evidence>
<keyword evidence="6 12" id="KW-0067">ATP-binding</keyword>
<keyword evidence="4" id="KW-1003">Cell membrane</keyword>
<dbReference type="SMART" id="SM00382">
    <property type="entry name" value="AAA"/>
    <property type="match status" value="1"/>
</dbReference>
<evidence type="ECO:0000256" key="3">
    <source>
        <dbReference type="ARBA" id="ARBA00022448"/>
    </source>
</evidence>
<dbReference type="EMBL" id="JBHUMQ010000019">
    <property type="protein sequence ID" value="MFD2693733.1"/>
    <property type="molecule type" value="Genomic_DNA"/>
</dbReference>
<reference evidence="13" key="1">
    <citation type="journal article" date="2019" name="Int. J. Syst. Evol. Microbiol.">
        <title>The Global Catalogue of Microorganisms (GCM) 10K type strain sequencing project: providing services to taxonomists for standard genome sequencing and annotation.</title>
        <authorList>
            <consortium name="The Broad Institute Genomics Platform"/>
            <consortium name="The Broad Institute Genome Sequencing Center for Infectious Disease"/>
            <person name="Wu L."/>
            <person name="Ma J."/>
        </authorList>
    </citation>
    <scope>NUCLEOTIDE SEQUENCE [LARGE SCALE GENOMIC DNA]</scope>
    <source>
        <strain evidence="13">TISTR 2466</strain>
    </source>
</reference>
<comment type="subcellular location">
    <subcellularLocation>
        <location evidence="1">Cell membrane</location>
        <topology evidence="1">Peripheral membrane protein</topology>
    </subcellularLocation>
</comment>
<dbReference type="InterPro" id="IPR017911">
    <property type="entry name" value="MacB-like_ATP-bd"/>
</dbReference>
<accession>A0ABW5S2Q0</accession>
<evidence type="ECO:0000313" key="13">
    <source>
        <dbReference type="Proteomes" id="UP001597399"/>
    </source>
</evidence>
<dbReference type="PANTHER" id="PTHR24220">
    <property type="entry name" value="IMPORT ATP-BINDING PROTEIN"/>
    <property type="match status" value="1"/>
</dbReference>
<evidence type="ECO:0000313" key="12">
    <source>
        <dbReference type="EMBL" id="MFD2693733.1"/>
    </source>
</evidence>
<dbReference type="RefSeq" id="WP_253064812.1">
    <property type="nucleotide sequence ID" value="NZ_JAMXWM010000032.1"/>
</dbReference>
<evidence type="ECO:0000256" key="9">
    <source>
        <dbReference type="ARBA" id="ARBA00024432"/>
    </source>
</evidence>
<keyword evidence="13" id="KW-1185">Reference proteome</keyword>
<dbReference type="PROSITE" id="PS00211">
    <property type="entry name" value="ABC_TRANSPORTER_1"/>
    <property type="match status" value="1"/>
</dbReference>
<evidence type="ECO:0000256" key="8">
    <source>
        <dbReference type="ARBA" id="ARBA00024359"/>
    </source>
</evidence>
<dbReference type="InterPro" id="IPR027417">
    <property type="entry name" value="P-loop_NTPase"/>
</dbReference>
<proteinExistence type="inferred from homology"/>
<protein>
    <recommendedName>
        <fullName evidence="9">Putative hemin import ATP-binding protein HrtA</fullName>
    </recommendedName>
</protein>
<dbReference type="InterPro" id="IPR003593">
    <property type="entry name" value="AAA+_ATPase"/>
</dbReference>
<sequence>MHAIEMKHIIKSFGKGIGKVSALNDINFHADYGQLIAIVGPSGSGKSTFLAIAGGLLTPSSGEMMIENQTYHNSSAKDREQVRLNKIGFILQSYNLIPYLTVEEQFRLVDKVKRTPNLNPEHVQQIEKQLGIDDLRKKYPDELSGGQRQRVAVARALYADPKVILADEPTASLDSDRAFEVMRLFKELAHTTNKAIIVVTHDRRLAQFTDQIYEITDGRIQQLESA</sequence>
<dbReference type="InterPro" id="IPR017871">
    <property type="entry name" value="ABC_transporter-like_CS"/>
</dbReference>
<keyword evidence="3" id="KW-0813">Transport</keyword>
<comment type="function">
    <text evidence="10">Part of the ABC transporter complex hrt involved in hemin import. Responsible for energy coupling to the transport system.</text>
</comment>
<dbReference type="CDD" id="cd03255">
    <property type="entry name" value="ABC_MJ0796_LolCDE_FtsE"/>
    <property type="match status" value="1"/>
</dbReference>
<keyword evidence="5" id="KW-0547">Nucleotide-binding</keyword>
<evidence type="ECO:0000256" key="10">
    <source>
        <dbReference type="ARBA" id="ARBA00024721"/>
    </source>
</evidence>
<evidence type="ECO:0000259" key="11">
    <source>
        <dbReference type="PROSITE" id="PS50893"/>
    </source>
</evidence>
<keyword evidence="7" id="KW-0472">Membrane</keyword>
<dbReference type="PROSITE" id="PS50893">
    <property type="entry name" value="ABC_TRANSPORTER_2"/>
    <property type="match status" value="1"/>
</dbReference>
<dbReference type="Pfam" id="PF00005">
    <property type="entry name" value="ABC_tran"/>
    <property type="match status" value="1"/>
</dbReference>
<evidence type="ECO:0000256" key="1">
    <source>
        <dbReference type="ARBA" id="ARBA00004202"/>
    </source>
</evidence>
<name>A0ABW5S2Q0_9BACL</name>
<dbReference type="Proteomes" id="UP001597399">
    <property type="component" value="Unassembled WGS sequence"/>
</dbReference>
<dbReference type="PANTHER" id="PTHR24220:SF666">
    <property type="entry name" value="HEMIN IMPORT ATP-BINDING PROTEIN HRTA-RELATED"/>
    <property type="match status" value="1"/>
</dbReference>
<feature type="domain" description="ABC transporter" evidence="11">
    <location>
        <begin position="4"/>
        <end position="226"/>
    </location>
</feature>
<dbReference type="InterPro" id="IPR003439">
    <property type="entry name" value="ABC_transporter-like_ATP-bd"/>
</dbReference>
<gene>
    <name evidence="12" type="ORF">ACFSUE_08875</name>
</gene>
<dbReference type="Gene3D" id="3.40.50.300">
    <property type="entry name" value="P-loop containing nucleotide triphosphate hydrolases"/>
    <property type="match status" value="1"/>
</dbReference>
<dbReference type="InterPro" id="IPR015854">
    <property type="entry name" value="ABC_transpr_LolD-like"/>
</dbReference>
<comment type="similarity">
    <text evidence="8">Belongs to the ABC transporter superfamily. HrtA family.</text>
</comment>
<evidence type="ECO:0000256" key="4">
    <source>
        <dbReference type="ARBA" id="ARBA00022475"/>
    </source>
</evidence>